<evidence type="ECO:0000313" key="1">
    <source>
        <dbReference type="EMBL" id="GFT78309.1"/>
    </source>
</evidence>
<gene>
    <name evidence="1" type="ORF">NPIL_131751</name>
</gene>
<keyword evidence="2" id="KW-1185">Reference proteome</keyword>
<dbReference type="AlphaFoldDB" id="A0A8X6PM93"/>
<dbReference type="EMBL" id="BMAW01118156">
    <property type="protein sequence ID" value="GFT78309.1"/>
    <property type="molecule type" value="Genomic_DNA"/>
</dbReference>
<evidence type="ECO:0000313" key="2">
    <source>
        <dbReference type="Proteomes" id="UP000887013"/>
    </source>
</evidence>
<comment type="caution">
    <text evidence="1">The sequence shown here is derived from an EMBL/GenBank/DDBJ whole genome shotgun (WGS) entry which is preliminary data.</text>
</comment>
<dbReference type="Proteomes" id="UP000887013">
    <property type="component" value="Unassembled WGS sequence"/>
</dbReference>
<organism evidence="1 2">
    <name type="scientific">Nephila pilipes</name>
    <name type="common">Giant wood spider</name>
    <name type="synonym">Nephila maculata</name>
    <dbReference type="NCBI Taxonomy" id="299642"/>
    <lineage>
        <taxon>Eukaryota</taxon>
        <taxon>Metazoa</taxon>
        <taxon>Ecdysozoa</taxon>
        <taxon>Arthropoda</taxon>
        <taxon>Chelicerata</taxon>
        <taxon>Arachnida</taxon>
        <taxon>Araneae</taxon>
        <taxon>Araneomorphae</taxon>
        <taxon>Entelegynae</taxon>
        <taxon>Araneoidea</taxon>
        <taxon>Nephilidae</taxon>
        <taxon>Nephila</taxon>
    </lineage>
</organism>
<reference evidence="1" key="1">
    <citation type="submission" date="2020-08" db="EMBL/GenBank/DDBJ databases">
        <title>Multicomponent nature underlies the extraordinary mechanical properties of spider dragline silk.</title>
        <authorList>
            <person name="Kono N."/>
            <person name="Nakamura H."/>
            <person name="Mori M."/>
            <person name="Yoshida Y."/>
            <person name="Ohtoshi R."/>
            <person name="Malay A.D."/>
            <person name="Moran D.A.P."/>
            <person name="Tomita M."/>
            <person name="Numata K."/>
            <person name="Arakawa K."/>
        </authorList>
    </citation>
    <scope>NUCLEOTIDE SEQUENCE</scope>
</reference>
<proteinExistence type="predicted"/>
<protein>
    <submittedName>
        <fullName evidence="1">Uncharacterized protein</fullName>
    </submittedName>
</protein>
<sequence>MPPKGKSEILVSIMSTAINTESSTIPSVMIVPGSGSSWNFGSANASTAAGFRSEKSFPHPIVCEDLVEEVESLILVPMQKLQ</sequence>
<accession>A0A8X6PM93</accession>
<name>A0A8X6PM93_NEPPI</name>